<keyword evidence="3" id="KW-1185">Reference proteome</keyword>
<name>A0ABR2X9M8_9PEZI</name>
<proteinExistence type="predicted"/>
<feature type="region of interest" description="Disordered" evidence="1">
    <location>
        <begin position="286"/>
        <end position="328"/>
    </location>
</feature>
<protein>
    <submittedName>
        <fullName evidence="2">Uncharacterized protein</fullName>
    </submittedName>
</protein>
<dbReference type="Proteomes" id="UP001465668">
    <property type="component" value="Unassembled WGS sequence"/>
</dbReference>
<feature type="region of interest" description="Disordered" evidence="1">
    <location>
        <begin position="239"/>
        <end position="265"/>
    </location>
</feature>
<sequence>MEQFSSFQAAMQALNPYSDISPSSEDLAKQRRQYLKSRWKHLHGGDTAENDGNFKRLMQQAAITTATTILGDSEPPLSISHVYHAWRAEKALWPSIHSGGFPTPVGPPRDGLPISKIYYRVYVALMKKRPDLTPPIIPEDLVDSTTTAPPMANAANSNLIYTAAGVPFAPLAQYHYSPEPPLQATLPWGQSHFPNASLEGIHVSTPSNLPYLPQSSALQHTSAAAGTTQGISQHTLAFPTQHPTQSHPPAFSTRRRRRLSDSTVAGVGGPRIGAWGKPLGIFKKAQKNPPKRSVDMPKPYSQVKAAPKHSQRSRQIQTRGAEVVPPNPFGITGPTVHTSQQMPQTGYVQIQSRPRMAEVVPPNPFGITGPTGRTSQQMPQASYGQAQPQYAQQQPLPFNQSYRFPASQQNYVASPPPVQAQAPPSTYPYVVPHQQQQAPGQNYTQLDQYGPSSPAPQQYPAIWFGGVGHALHNAPQTYGSVSQPFSSVSHPFGDAPHPYGGAPQPLSSQMAYPAPQRLVNFSDFAGHDDDDDESSDQAKTSFFVGDAVFKDEVLQKGNVILQHGPANMGPWRSQFEKRLKRVYLLCFSRPPTLLSKPPKSQESDQEHFLWEGSLGWLFVSGSPKQEVKDSWEQNSARLLAICYG</sequence>
<evidence type="ECO:0000313" key="3">
    <source>
        <dbReference type="Proteomes" id="UP001465668"/>
    </source>
</evidence>
<evidence type="ECO:0000256" key="1">
    <source>
        <dbReference type="SAM" id="MobiDB-lite"/>
    </source>
</evidence>
<dbReference type="EMBL" id="JARVKM010000092">
    <property type="protein sequence ID" value="KAK9770479.1"/>
    <property type="molecule type" value="Genomic_DNA"/>
</dbReference>
<reference evidence="2 3" key="1">
    <citation type="submission" date="2024-02" db="EMBL/GenBank/DDBJ databases">
        <title>First draft genome assembly of two strains of Seiridium cardinale.</title>
        <authorList>
            <person name="Emiliani G."/>
            <person name="Scali E."/>
        </authorList>
    </citation>
    <scope>NUCLEOTIDE SEQUENCE [LARGE SCALE GENOMIC DNA]</scope>
    <source>
        <strain evidence="2 3">BM-138-000479</strain>
    </source>
</reference>
<organism evidence="2 3">
    <name type="scientific">Seiridium cardinale</name>
    <dbReference type="NCBI Taxonomy" id="138064"/>
    <lineage>
        <taxon>Eukaryota</taxon>
        <taxon>Fungi</taxon>
        <taxon>Dikarya</taxon>
        <taxon>Ascomycota</taxon>
        <taxon>Pezizomycotina</taxon>
        <taxon>Sordariomycetes</taxon>
        <taxon>Xylariomycetidae</taxon>
        <taxon>Amphisphaeriales</taxon>
        <taxon>Sporocadaceae</taxon>
        <taxon>Seiridium</taxon>
    </lineage>
</organism>
<evidence type="ECO:0000313" key="2">
    <source>
        <dbReference type="EMBL" id="KAK9770479.1"/>
    </source>
</evidence>
<accession>A0ABR2X9M8</accession>
<feature type="region of interest" description="Disordered" evidence="1">
    <location>
        <begin position="368"/>
        <end position="390"/>
    </location>
</feature>
<feature type="compositionally biased region" description="Low complexity" evidence="1">
    <location>
        <begin position="379"/>
        <end position="390"/>
    </location>
</feature>
<comment type="caution">
    <text evidence="2">The sequence shown here is derived from an EMBL/GenBank/DDBJ whole genome shotgun (WGS) entry which is preliminary data.</text>
</comment>
<gene>
    <name evidence="2" type="ORF">SCAR479_12846</name>
</gene>